<gene>
    <name evidence="2" type="ordered locus">Halha_2237</name>
</gene>
<feature type="region of interest" description="Disordered" evidence="1">
    <location>
        <begin position="1"/>
        <end position="46"/>
    </location>
</feature>
<dbReference type="EMBL" id="CP003359">
    <property type="protein sequence ID" value="AGB42113.1"/>
    <property type="molecule type" value="Genomic_DNA"/>
</dbReference>
<dbReference type="Gene3D" id="3.30.160.170">
    <property type="entry name" value="FlaG-like"/>
    <property type="match status" value="1"/>
</dbReference>
<dbReference type="InterPro" id="IPR035924">
    <property type="entry name" value="FlaG-like_sf"/>
</dbReference>
<evidence type="ECO:0000313" key="3">
    <source>
        <dbReference type="Proteomes" id="UP000010880"/>
    </source>
</evidence>
<evidence type="ECO:0000256" key="1">
    <source>
        <dbReference type="SAM" id="MobiDB-lite"/>
    </source>
</evidence>
<dbReference type="PANTHER" id="PTHR37166">
    <property type="entry name" value="PROTEIN FLAG"/>
    <property type="match status" value="1"/>
</dbReference>
<accession>L0KDE2</accession>
<keyword evidence="2" id="KW-0966">Cell projection</keyword>
<protein>
    <submittedName>
        <fullName evidence="2">Flagellar protein FlaG</fullName>
    </submittedName>
</protein>
<dbReference type="PANTHER" id="PTHR37166:SF1">
    <property type="entry name" value="PROTEIN FLAG"/>
    <property type="match status" value="1"/>
</dbReference>
<feature type="compositionally biased region" description="Polar residues" evidence="1">
    <location>
        <begin position="1"/>
        <end position="19"/>
    </location>
</feature>
<dbReference type="OrthoDB" id="9799867at2"/>
<organism evidence="2 3">
    <name type="scientific">Halobacteroides halobius (strain ATCC 35273 / DSM 5150 / MD-1)</name>
    <dbReference type="NCBI Taxonomy" id="748449"/>
    <lineage>
        <taxon>Bacteria</taxon>
        <taxon>Bacillati</taxon>
        <taxon>Bacillota</taxon>
        <taxon>Clostridia</taxon>
        <taxon>Halanaerobiales</taxon>
        <taxon>Halobacteroidaceae</taxon>
        <taxon>Halobacteroides</taxon>
    </lineage>
</organism>
<keyword evidence="2" id="KW-0969">Cilium</keyword>
<dbReference type="eggNOG" id="COG1334">
    <property type="taxonomic scope" value="Bacteria"/>
</dbReference>
<proteinExistence type="predicted"/>
<name>L0KDE2_HALHC</name>
<dbReference type="InterPro" id="IPR005186">
    <property type="entry name" value="FlaG"/>
</dbReference>
<dbReference type="PATRIC" id="fig|748449.3.peg.2154"/>
<keyword evidence="2" id="KW-0282">Flagellum</keyword>
<dbReference type="SUPFAM" id="SSF160214">
    <property type="entry name" value="FlaG-like"/>
    <property type="match status" value="1"/>
</dbReference>
<sequence length="117" mass="13340">MKVSKANNKLATENVNSKIEQTQQVQEVNNKNNQSASEQEKGFTKEKLQEGVNKLNEAVQAFHEELQFELHKESGRLMTKVVNTESNEVIKEIPPKEVLDMLGKIKEMVGLFLDEKI</sequence>
<evidence type="ECO:0000313" key="2">
    <source>
        <dbReference type="EMBL" id="AGB42113.1"/>
    </source>
</evidence>
<dbReference type="STRING" id="748449.Halha_2237"/>
<keyword evidence="3" id="KW-1185">Reference proteome</keyword>
<dbReference type="Proteomes" id="UP000010880">
    <property type="component" value="Chromosome"/>
</dbReference>
<reference evidence="3" key="1">
    <citation type="submission" date="2012-02" db="EMBL/GenBank/DDBJ databases">
        <title>The complete genome of Halobacteroides halobius DSM 5150.</title>
        <authorList>
            <person name="Lucas S."/>
            <person name="Copeland A."/>
            <person name="Lapidus A."/>
            <person name="Glavina del Rio T."/>
            <person name="Dalin E."/>
            <person name="Tice H."/>
            <person name="Bruce D."/>
            <person name="Goodwin L."/>
            <person name="Pitluck S."/>
            <person name="Peters L."/>
            <person name="Mikhailova N."/>
            <person name="Gu W."/>
            <person name="Kyrpides N."/>
            <person name="Mavromatis K."/>
            <person name="Ivanova N."/>
            <person name="Brettin T."/>
            <person name="Detter J.C."/>
            <person name="Han C."/>
            <person name="Larimer F."/>
            <person name="Land M."/>
            <person name="Hauser L."/>
            <person name="Markowitz V."/>
            <person name="Cheng J.-F."/>
            <person name="Hugenholtz P."/>
            <person name="Woyke T."/>
            <person name="Wu D."/>
            <person name="Tindall B."/>
            <person name="Pomrenke H."/>
            <person name="Brambilla E."/>
            <person name="Klenk H.-P."/>
            <person name="Eisen J.A."/>
        </authorList>
    </citation>
    <scope>NUCLEOTIDE SEQUENCE [LARGE SCALE GENOMIC DNA]</scope>
    <source>
        <strain evidence="3">ATCC 35273 / DSM 5150 / MD-1</strain>
    </source>
</reference>
<dbReference type="AlphaFoldDB" id="L0KDE2"/>
<dbReference type="Pfam" id="PF03646">
    <property type="entry name" value="FlaG"/>
    <property type="match status" value="1"/>
</dbReference>
<dbReference type="HOGENOM" id="CLU_120910_3_2_9"/>
<dbReference type="RefSeq" id="WP_015327827.1">
    <property type="nucleotide sequence ID" value="NC_019978.1"/>
</dbReference>
<feature type="compositionally biased region" description="Low complexity" evidence="1">
    <location>
        <begin position="20"/>
        <end position="34"/>
    </location>
</feature>
<dbReference type="KEGG" id="hhl:Halha_2237"/>